<dbReference type="EMBL" id="FWFL01000001">
    <property type="protein sequence ID" value="SLN13742.1"/>
    <property type="molecule type" value="Genomic_DNA"/>
</dbReference>
<dbReference type="SUPFAM" id="SSF47413">
    <property type="entry name" value="lambda repressor-like DNA-binding domains"/>
    <property type="match status" value="1"/>
</dbReference>
<dbReference type="Pfam" id="PF01381">
    <property type="entry name" value="HTH_3"/>
    <property type="match status" value="1"/>
</dbReference>
<dbReference type="GO" id="GO:0016301">
    <property type="term" value="F:kinase activity"/>
    <property type="evidence" value="ECO:0007669"/>
    <property type="project" value="UniProtKB-KW"/>
</dbReference>
<dbReference type="GO" id="GO:0003677">
    <property type="term" value="F:DNA binding"/>
    <property type="evidence" value="ECO:0007669"/>
    <property type="project" value="UniProtKB-KW"/>
</dbReference>
<dbReference type="PANTHER" id="PTHR46797:SF23">
    <property type="entry name" value="HTH-TYPE TRANSCRIPTIONAL REGULATOR SUTR"/>
    <property type="match status" value="1"/>
</dbReference>
<dbReference type="CDD" id="cd00093">
    <property type="entry name" value="HTH_XRE"/>
    <property type="match status" value="1"/>
</dbReference>
<evidence type="ECO:0000256" key="2">
    <source>
        <dbReference type="ARBA" id="ARBA00023125"/>
    </source>
</evidence>
<evidence type="ECO:0000256" key="1">
    <source>
        <dbReference type="ARBA" id="ARBA00023015"/>
    </source>
</evidence>
<dbReference type="AlphaFoldDB" id="A0A1Y5RBV0"/>
<evidence type="ECO:0000259" key="4">
    <source>
        <dbReference type="PROSITE" id="PS50943"/>
    </source>
</evidence>
<name>A0A1Y5RBV0_9RHOB</name>
<feature type="domain" description="HTH cro/C1-type" evidence="4">
    <location>
        <begin position="11"/>
        <end position="65"/>
    </location>
</feature>
<protein>
    <submittedName>
        <fullName evidence="5">Sensory histidine kinase CreC</fullName>
    </submittedName>
</protein>
<sequence length="435" mass="47937">MSESTIIGTRIRERRILSGIRQSALAKEVGISPSYLNLIEHNRRRIGGKTLLKLAEVLEVEPSLLSEGAEATLLNGLKEAAGESEGDGPELSRTEELAGRFPGWAHLLVKQFRRSQELERTVETLTDRLAHDPYLSDSLHEVISTVTAIRASSSILVETKSLEPEWQNRFHRNINEESSRLAEGAEALVRYLEAAPNTQAEIKSPQDEMHAFLADHGYHFPELETESAGEAAEALLAGDNTMVSEAARKLTKEVLLRYEEDARKLPLRDVMVEINKVGLNPESLARTFDTNMARVFRRLATLPENEVGPIGLVVCDGSGSLTFRKPFPSFSVPRNAGACALWPLFQVLGQILTPIRVRLRQAGRGAEAVQALAVAEKVGRGSFTQPQLVSAHMLILPDDPESRTETVRDVGVNCRICPLPACPARREPSIMSEGF</sequence>
<dbReference type="GO" id="GO:0003700">
    <property type="term" value="F:DNA-binding transcription factor activity"/>
    <property type="evidence" value="ECO:0007669"/>
    <property type="project" value="TreeGrafter"/>
</dbReference>
<keyword evidence="1" id="KW-0805">Transcription regulation</keyword>
<evidence type="ECO:0000256" key="3">
    <source>
        <dbReference type="ARBA" id="ARBA00023163"/>
    </source>
</evidence>
<keyword evidence="5" id="KW-0418">Kinase</keyword>
<reference evidence="5 6" key="1">
    <citation type="submission" date="2017-03" db="EMBL/GenBank/DDBJ databases">
        <authorList>
            <person name="Afonso C.L."/>
            <person name="Miller P.J."/>
            <person name="Scott M.A."/>
            <person name="Spackman E."/>
            <person name="Goraichik I."/>
            <person name="Dimitrov K.M."/>
            <person name="Suarez D.L."/>
            <person name="Swayne D.E."/>
        </authorList>
    </citation>
    <scope>NUCLEOTIDE SEQUENCE [LARGE SCALE GENOMIC DNA]</scope>
    <source>
        <strain evidence="5 6">CECT 8287</strain>
    </source>
</reference>
<dbReference type="PANTHER" id="PTHR46797">
    <property type="entry name" value="HTH-TYPE TRANSCRIPTIONAL REGULATOR"/>
    <property type="match status" value="1"/>
</dbReference>
<dbReference type="GO" id="GO:0005829">
    <property type="term" value="C:cytosol"/>
    <property type="evidence" value="ECO:0007669"/>
    <property type="project" value="TreeGrafter"/>
</dbReference>
<keyword evidence="5" id="KW-0808">Transferase</keyword>
<proteinExistence type="predicted"/>
<keyword evidence="2" id="KW-0238">DNA-binding</keyword>
<dbReference type="InterPro" id="IPR050807">
    <property type="entry name" value="TransReg_Diox_bact_type"/>
</dbReference>
<evidence type="ECO:0000313" key="5">
    <source>
        <dbReference type="EMBL" id="SLN13742.1"/>
    </source>
</evidence>
<dbReference type="Gene3D" id="1.10.260.40">
    <property type="entry name" value="lambda repressor-like DNA-binding domains"/>
    <property type="match status" value="1"/>
</dbReference>
<gene>
    <name evidence="5" type="ORF">PEL8287_00553</name>
</gene>
<dbReference type="SMART" id="SM00530">
    <property type="entry name" value="HTH_XRE"/>
    <property type="match status" value="1"/>
</dbReference>
<dbReference type="PROSITE" id="PS50943">
    <property type="entry name" value="HTH_CROC1"/>
    <property type="match status" value="1"/>
</dbReference>
<dbReference type="OrthoDB" id="7790108at2"/>
<dbReference type="InterPro" id="IPR010982">
    <property type="entry name" value="Lambda_DNA-bd_dom_sf"/>
</dbReference>
<accession>A0A1Y5RBV0</accession>
<keyword evidence="6" id="KW-1185">Reference proteome</keyword>
<organism evidence="5 6">
    <name type="scientific">Roseovarius litorisediminis</name>
    <dbReference type="NCBI Taxonomy" id="1312363"/>
    <lineage>
        <taxon>Bacteria</taxon>
        <taxon>Pseudomonadati</taxon>
        <taxon>Pseudomonadota</taxon>
        <taxon>Alphaproteobacteria</taxon>
        <taxon>Rhodobacterales</taxon>
        <taxon>Roseobacteraceae</taxon>
        <taxon>Roseovarius</taxon>
    </lineage>
</organism>
<dbReference type="RefSeq" id="WP_085890798.1">
    <property type="nucleotide sequence ID" value="NZ_FWFL01000001.1"/>
</dbReference>
<evidence type="ECO:0000313" key="6">
    <source>
        <dbReference type="Proteomes" id="UP000193827"/>
    </source>
</evidence>
<keyword evidence="3" id="KW-0804">Transcription</keyword>
<dbReference type="InterPro" id="IPR001387">
    <property type="entry name" value="Cro/C1-type_HTH"/>
</dbReference>
<dbReference type="Proteomes" id="UP000193827">
    <property type="component" value="Unassembled WGS sequence"/>
</dbReference>